<reference evidence="1 2" key="1">
    <citation type="submission" date="2024-07" db="EMBL/GenBank/DDBJ databases">
        <authorList>
            <person name="Akdeniz Z."/>
        </authorList>
    </citation>
    <scope>NUCLEOTIDE SEQUENCE [LARGE SCALE GENOMIC DNA]</scope>
</reference>
<evidence type="ECO:0000313" key="2">
    <source>
        <dbReference type="Proteomes" id="UP001642409"/>
    </source>
</evidence>
<dbReference type="EMBL" id="CAXDID020000021">
    <property type="protein sequence ID" value="CAL5987231.1"/>
    <property type="molecule type" value="Genomic_DNA"/>
</dbReference>
<accession>A0ABP1HB63</accession>
<name>A0ABP1HB63_9EUKA</name>
<gene>
    <name evidence="1" type="ORF">HINF_LOCUS9789</name>
</gene>
<evidence type="ECO:0000313" key="1">
    <source>
        <dbReference type="EMBL" id="CAL5987231.1"/>
    </source>
</evidence>
<dbReference type="Proteomes" id="UP001642409">
    <property type="component" value="Unassembled WGS sequence"/>
</dbReference>
<sequence>MSKQFTENHLLDPSFHRGEFTIEQIRAGYHQQLVVRRYNDEDKEKDVLNFIVNHGFSFRTIEDPLFQRLTNVFHTRQWLTETLAQRAAEIQQTQFDIYKQSIDIWQQTPFILFWHGWLSSIQSGSRHLFCFMIKTPINIHFVGLKWTENKNDSLWLANTIKQLVEQLEASQRLRLVAFCGDNHSVNIASHKLLTGQEVKSYKNYDQATIAALNLKRSIPMLNCACHSLDLAMGDFVTQYNIKEKLQLVCEVFSIRFSYCPTRWFTLYTNLREVCTQDKEDKYDMNINMRITKLVSDAIGELERNGCTQEQAQNIMTWLKADLKEIKNQYTGKTVTKAKAMIKLIEKRELKHFENHYEIAHYSRLIQHDTQCTQEELKKSCDQMKDLFDIHTNWKRIWDYKQENIPESTKNEPLNIQYAAVCAQTAYMCNVLKALVVGEAEIERTFYSFLRRQLDYTRSKLYTATLENILYVRIHDNKIIIIWIMKLNLKNTLNKEIIKKMKLSDLTTIYTDKNILYGMSAYYSVSFLYGKTIFPVYSVQITTLEQTYGNCQMAMWNRRDRLKKIICFTALDISHQNF</sequence>
<proteinExistence type="predicted"/>
<keyword evidence="2" id="KW-1185">Reference proteome</keyword>
<protein>
    <recommendedName>
        <fullName evidence="3">DUF659 domain-containing protein</fullName>
    </recommendedName>
</protein>
<dbReference type="InterPro" id="IPR012337">
    <property type="entry name" value="RNaseH-like_sf"/>
</dbReference>
<comment type="caution">
    <text evidence="1">The sequence shown here is derived from an EMBL/GenBank/DDBJ whole genome shotgun (WGS) entry which is preliminary data.</text>
</comment>
<evidence type="ECO:0008006" key="3">
    <source>
        <dbReference type="Google" id="ProtNLM"/>
    </source>
</evidence>
<dbReference type="SUPFAM" id="SSF53098">
    <property type="entry name" value="Ribonuclease H-like"/>
    <property type="match status" value="1"/>
</dbReference>
<organism evidence="1 2">
    <name type="scientific">Hexamita inflata</name>
    <dbReference type="NCBI Taxonomy" id="28002"/>
    <lineage>
        <taxon>Eukaryota</taxon>
        <taxon>Metamonada</taxon>
        <taxon>Diplomonadida</taxon>
        <taxon>Hexamitidae</taxon>
        <taxon>Hexamitinae</taxon>
        <taxon>Hexamita</taxon>
    </lineage>
</organism>